<comment type="cofactor">
    <cofactor evidence="1">
        <name>Mg(2+)</name>
        <dbReference type="ChEBI" id="CHEBI:18420"/>
    </cofactor>
</comment>
<feature type="binding site" evidence="1">
    <location>
        <begin position="106"/>
        <end position="109"/>
    </location>
    <ligand>
        <name>substrate</name>
    </ligand>
</feature>
<dbReference type="Gene3D" id="3.50.30.40">
    <property type="entry name" value="Ribonuclease E inhibitor RraA/RraA-like"/>
    <property type="match status" value="1"/>
</dbReference>
<dbReference type="GO" id="GO:0046872">
    <property type="term" value="F:metal ion binding"/>
    <property type="evidence" value="ECO:0007669"/>
    <property type="project" value="UniProtKB-KW"/>
</dbReference>
<feature type="binding site" evidence="1">
    <location>
        <position position="128"/>
    </location>
    <ligand>
        <name>substrate</name>
    </ligand>
</feature>
<evidence type="ECO:0000313" key="2">
    <source>
        <dbReference type="EMBL" id="KAK0307430.1"/>
    </source>
</evidence>
<proteinExistence type="predicted"/>
<keyword evidence="1" id="KW-0479">Metal-binding</keyword>
<dbReference type="AlphaFoldDB" id="A0AAN6F8U0"/>
<dbReference type="PANTHER" id="PTHR33254">
    <property type="entry name" value="4-HYDROXY-4-METHYL-2-OXOGLUTARATE ALDOLASE 3-RELATED"/>
    <property type="match status" value="1"/>
</dbReference>
<dbReference type="InterPro" id="IPR005493">
    <property type="entry name" value="RraA/RraA-like"/>
</dbReference>
<organism evidence="2 3">
    <name type="scientific">Friedmanniomyces endolithicus</name>
    <dbReference type="NCBI Taxonomy" id="329885"/>
    <lineage>
        <taxon>Eukaryota</taxon>
        <taxon>Fungi</taxon>
        <taxon>Dikarya</taxon>
        <taxon>Ascomycota</taxon>
        <taxon>Pezizomycotina</taxon>
        <taxon>Dothideomycetes</taxon>
        <taxon>Dothideomycetidae</taxon>
        <taxon>Mycosphaerellales</taxon>
        <taxon>Teratosphaeriaceae</taxon>
        <taxon>Friedmanniomyces</taxon>
    </lineage>
</organism>
<keyword evidence="1" id="KW-0460">Magnesium</keyword>
<dbReference type="Pfam" id="PF03737">
    <property type="entry name" value="RraA-like"/>
    <property type="match status" value="1"/>
</dbReference>
<protein>
    <submittedName>
        <fullName evidence="2">Uncharacterized protein</fullName>
    </submittedName>
</protein>
<feature type="binding site" evidence="1">
    <location>
        <position position="129"/>
    </location>
    <ligand>
        <name>Mg(2+)</name>
        <dbReference type="ChEBI" id="CHEBI:18420"/>
    </ligand>
</feature>
<dbReference type="EMBL" id="JASUXU010000094">
    <property type="protein sequence ID" value="KAK0307430.1"/>
    <property type="molecule type" value="Genomic_DNA"/>
</dbReference>
<dbReference type="SUPFAM" id="SSF89562">
    <property type="entry name" value="RraA-like"/>
    <property type="match status" value="1"/>
</dbReference>
<dbReference type="GO" id="GO:0047443">
    <property type="term" value="F:4-hydroxy-4-methyl-2-oxoglutarate aldolase activity"/>
    <property type="evidence" value="ECO:0007669"/>
    <property type="project" value="TreeGrafter"/>
</dbReference>
<accession>A0AAN6F8U0</accession>
<evidence type="ECO:0000256" key="1">
    <source>
        <dbReference type="PIRSR" id="PIRSR605493-1"/>
    </source>
</evidence>
<dbReference type="InterPro" id="IPR036704">
    <property type="entry name" value="RraA/RraA-like_sf"/>
</dbReference>
<dbReference type="GO" id="GO:0008948">
    <property type="term" value="F:oxaloacetate decarboxylase activity"/>
    <property type="evidence" value="ECO:0007669"/>
    <property type="project" value="TreeGrafter"/>
</dbReference>
<name>A0AAN6F8U0_9PEZI</name>
<dbReference type="Proteomes" id="UP001168146">
    <property type="component" value="Unassembled WGS sequence"/>
</dbReference>
<comment type="caution">
    <text evidence="2">The sequence shown here is derived from an EMBL/GenBank/DDBJ whole genome shotgun (WGS) entry which is preliminary data.</text>
</comment>
<evidence type="ECO:0000313" key="3">
    <source>
        <dbReference type="Proteomes" id="UP001168146"/>
    </source>
</evidence>
<dbReference type="PANTHER" id="PTHR33254:SF4">
    <property type="entry name" value="4-HYDROXY-4-METHYL-2-OXOGLUTARATE ALDOLASE 3-RELATED"/>
    <property type="match status" value="1"/>
</dbReference>
<reference evidence="2" key="1">
    <citation type="submission" date="2021-12" db="EMBL/GenBank/DDBJ databases">
        <title>Black yeast isolated from Biological Soil Crust.</title>
        <authorList>
            <person name="Kurbessoian T."/>
        </authorList>
    </citation>
    <scope>NUCLEOTIDE SEQUENCE</scope>
    <source>
        <strain evidence="2">CCFEE 5208</strain>
    </source>
</reference>
<sequence length="238" mass="24754">MPPLTNSLGNDIPQVSDALLKLNVPGAGFLPDISPIPSRAQGTNRLVAPLSTVLFVPKDQQPVFPLRPETPWASNLPAYKHWTDLPTPGTIVLLQQPPQQTVALLGDIVATRLKLRGVLGAVIDGRARDIVACGALCADGGFGVYSRGLSAVGTSLEAKPWAVDVPLTIGGVRVEAGDVLCADEGEGVVCVIPRGRLGEVVALLPGLKVADEGVLGDVRGGVDFGTAVGNHPQFYANH</sequence>
<dbReference type="CDD" id="cd16841">
    <property type="entry name" value="RraA_family"/>
    <property type="match status" value="1"/>
</dbReference>
<gene>
    <name evidence="2" type="ORF">LTR82_015938</name>
</gene>